<dbReference type="EMBL" id="CACVKT020004820">
    <property type="protein sequence ID" value="CAC5391711.1"/>
    <property type="molecule type" value="Genomic_DNA"/>
</dbReference>
<protein>
    <submittedName>
        <fullName evidence="2">Uncharacterized protein</fullName>
    </submittedName>
</protein>
<organism evidence="2 3">
    <name type="scientific">Mytilus coruscus</name>
    <name type="common">Sea mussel</name>
    <dbReference type="NCBI Taxonomy" id="42192"/>
    <lineage>
        <taxon>Eukaryota</taxon>
        <taxon>Metazoa</taxon>
        <taxon>Spiralia</taxon>
        <taxon>Lophotrochozoa</taxon>
        <taxon>Mollusca</taxon>
        <taxon>Bivalvia</taxon>
        <taxon>Autobranchia</taxon>
        <taxon>Pteriomorphia</taxon>
        <taxon>Mytilida</taxon>
        <taxon>Mytiloidea</taxon>
        <taxon>Mytilidae</taxon>
        <taxon>Mytilinae</taxon>
        <taxon>Mytilus</taxon>
    </lineage>
</organism>
<accession>A0A6J8C8A4</accession>
<evidence type="ECO:0000313" key="3">
    <source>
        <dbReference type="Proteomes" id="UP000507470"/>
    </source>
</evidence>
<proteinExistence type="predicted"/>
<evidence type="ECO:0000313" key="2">
    <source>
        <dbReference type="EMBL" id="CAC5391711.1"/>
    </source>
</evidence>
<dbReference type="Proteomes" id="UP000507470">
    <property type="component" value="Unassembled WGS sequence"/>
</dbReference>
<name>A0A6J8C8A4_MYTCO</name>
<dbReference type="AlphaFoldDB" id="A0A6J8C8A4"/>
<evidence type="ECO:0000256" key="1">
    <source>
        <dbReference type="SAM" id="MobiDB-lite"/>
    </source>
</evidence>
<keyword evidence="3" id="KW-1185">Reference proteome</keyword>
<gene>
    <name evidence="2" type="ORF">MCOR_26707</name>
</gene>
<feature type="region of interest" description="Disordered" evidence="1">
    <location>
        <begin position="1"/>
        <end position="22"/>
    </location>
</feature>
<reference evidence="2 3" key="1">
    <citation type="submission" date="2020-06" db="EMBL/GenBank/DDBJ databases">
        <authorList>
            <person name="Li R."/>
            <person name="Bekaert M."/>
        </authorList>
    </citation>
    <scope>NUCLEOTIDE SEQUENCE [LARGE SCALE GENOMIC DNA]</scope>
    <source>
        <strain evidence="3">wild</strain>
    </source>
</reference>
<feature type="compositionally biased region" description="Low complexity" evidence="1">
    <location>
        <begin position="7"/>
        <end position="17"/>
    </location>
</feature>
<sequence>MHSGKYNNNLLRNKNANPELIDDNSMKSTIAGTIVTSNYYESQNVKNTENKPTTACYTKPTLSTILPTKPNVVTAMPSQVNISTAVPTKLIAATAMPSQVNVSTAVPTKLNTSTAVRTEIKRTLRPMLIPTSLSNPNANNVQLIKFELPKVKIVRENDVINRRIVENTTICKQSSMIENPVYTNVTSSNCQQIRPSTSSFSATMPNTDTSSTGPYHCQLVKTGTHPRVSFSDVNNDEKVTNPNQNPLVITVYPQNYSMSSVMVPLSKSIPAKIVQGKVLMQTGQSLLAYSTANTTVCNLTSQITSSQIRPSNIISSSNPSFQNVGKLVSVLPKTVHKQTATVSTESVLEKTREVLQKNLEILKKTGGKTEVFNQTNQTDNTKVVRSQKQMLPTANQPTKGVEKAISPCFTSNPPTTNDHLAAPIKEVIVRPPIIVKVINTEFNNSSVSILPKAGGLHQQSTTLKKNNFCFAIENIYRK</sequence>